<evidence type="ECO:0000259" key="1">
    <source>
        <dbReference type="Pfam" id="PF12937"/>
    </source>
</evidence>
<comment type="caution">
    <text evidence="2">The sequence shown here is derived from an EMBL/GenBank/DDBJ whole genome shotgun (WGS) entry which is preliminary data.</text>
</comment>
<organism evidence="2 3">
    <name type="scientific">Panicum virgatum</name>
    <name type="common">Blackwell switchgrass</name>
    <dbReference type="NCBI Taxonomy" id="38727"/>
    <lineage>
        <taxon>Eukaryota</taxon>
        <taxon>Viridiplantae</taxon>
        <taxon>Streptophyta</taxon>
        <taxon>Embryophyta</taxon>
        <taxon>Tracheophyta</taxon>
        <taxon>Spermatophyta</taxon>
        <taxon>Magnoliopsida</taxon>
        <taxon>Liliopsida</taxon>
        <taxon>Poales</taxon>
        <taxon>Poaceae</taxon>
        <taxon>PACMAD clade</taxon>
        <taxon>Panicoideae</taxon>
        <taxon>Panicodae</taxon>
        <taxon>Paniceae</taxon>
        <taxon>Panicinae</taxon>
        <taxon>Panicum</taxon>
        <taxon>Panicum sect. Hiantes</taxon>
    </lineage>
</organism>
<dbReference type="Pfam" id="PF12937">
    <property type="entry name" value="F-box-like"/>
    <property type="match status" value="1"/>
</dbReference>
<dbReference type="SUPFAM" id="SSF81383">
    <property type="entry name" value="F-box domain"/>
    <property type="match status" value="1"/>
</dbReference>
<dbReference type="EMBL" id="CM029039">
    <property type="protein sequence ID" value="KAG2639647.1"/>
    <property type="molecule type" value="Genomic_DNA"/>
</dbReference>
<accession>A0A8T0VYW3</accession>
<dbReference type="InterPro" id="IPR036047">
    <property type="entry name" value="F-box-like_dom_sf"/>
</dbReference>
<dbReference type="Proteomes" id="UP000823388">
    <property type="component" value="Chromosome 2K"/>
</dbReference>
<name>A0A8T0VYW3_PANVG</name>
<proteinExistence type="predicted"/>
<keyword evidence="3" id="KW-1185">Reference proteome</keyword>
<evidence type="ECO:0000313" key="2">
    <source>
        <dbReference type="EMBL" id="KAG2639647.1"/>
    </source>
</evidence>
<dbReference type="PANTHER" id="PTHR32133:SF408">
    <property type="entry name" value="OS07G0120400 PROTEIN"/>
    <property type="match status" value="1"/>
</dbReference>
<evidence type="ECO:0000313" key="3">
    <source>
        <dbReference type="Proteomes" id="UP000823388"/>
    </source>
</evidence>
<gene>
    <name evidence="2" type="ORF">PVAP13_2KG186300</name>
</gene>
<sequence>MARPRTSPELIGDVVGEILLRILPDESAYLARASRVCKLWRRILSDPDFTRRYHAFHRTPPLLGFLNDYSSRFFPTMAACPFPQSAFDCTLDDRRRLWAVDCRHGRVLLRHNAARNLVVWDPITGGREELPEPRVALAHTSLRYSAFMVLCAAAGCDHRNCLQGGPFLVVLVRSDGSSVHGSVYSSKARAWGTPVSVNIGNGGYYDFCDSAKRGALVGDNSYFTLRKRVLGAHNEHYAKILKDAFVMPMEDGSLGFAGIRDSSLYMWRWTVKRWGVVRWESSRVIDLEKLLPGNIFCNNAEVVGFAEGVGVAFSEQVRKVNKFQLFKTVLPFMSFYTPDIWFNGKKRYLL</sequence>
<dbReference type="PANTHER" id="PTHR32133">
    <property type="entry name" value="OS07G0120400 PROTEIN"/>
    <property type="match status" value="1"/>
</dbReference>
<dbReference type="AlphaFoldDB" id="A0A8T0VYW3"/>
<reference evidence="2" key="1">
    <citation type="submission" date="2020-05" db="EMBL/GenBank/DDBJ databases">
        <title>WGS assembly of Panicum virgatum.</title>
        <authorList>
            <person name="Lovell J.T."/>
            <person name="Jenkins J."/>
            <person name="Shu S."/>
            <person name="Juenger T.E."/>
            <person name="Schmutz J."/>
        </authorList>
    </citation>
    <scope>NUCLEOTIDE SEQUENCE</scope>
    <source>
        <strain evidence="2">AP13</strain>
    </source>
</reference>
<dbReference type="InterPro" id="IPR001810">
    <property type="entry name" value="F-box_dom"/>
</dbReference>
<feature type="domain" description="F-box" evidence="1">
    <location>
        <begin position="17"/>
        <end position="52"/>
    </location>
</feature>
<protein>
    <recommendedName>
        <fullName evidence="1">F-box domain-containing protein</fullName>
    </recommendedName>
</protein>